<feature type="compositionally biased region" description="Low complexity" evidence="1">
    <location>
        <begin position="224"/>
        <end position="239"/>
    </location>
</feature>
<dbReference type="EMBL" id="JGZB01000001">
    <property type="protein sequence ID" value="KFI69471.1"/>
    <property type="molecule type" value="Genomic_DNA"/>
</dbReference>
<keyword evidence="3" id="KW-1185">Reference proteome</keyword>
<proteinExistence type="predicted"/>
<gene>
    <name evidence="2" type="ORF">BMAGN_1178</name>
</gene>
<comment type="caution">
    <text evidence="2">The sequence shown here is derived from an EMBL/GenBank/DDBJ whole genome shotgun (WGS) entry which is preliminary data.</text>
</comment>
<sequence length="492" mass="54973">MFDGETAAQSFPICPVTLGKDLSVRDVIRTGAAPLAKISTMTQVPAETLAWLDEATQDIPAWAAVMPKDADNRPIDWQWVAGLDLISGVGAARDLDFSAPLDENVDIVSLLRADYATRRALEGILSMTVRTFMGDFERAIASFRLPRALAYANRRLNDEIALLIEAGKRRELWNVETRSSGGTTVPVLSPAGAWPQGQPMHDIQDQSLHINEERRAISKEQLDQQAAAARDTSRATTQAPVQHGNSEWRRTYLPGRAVDTVLGIDLETTGINPWRSYIIDAGFERMNMRSTLPLDAVQSAIYTEPYYAFEDAYDQARLQFGVPRRCALADHTFIRELTGIDVNSLADNGMLPFDEWPAAQRSLLRRLTEQPYVAHNATFEHKYFQFNVEGYAEAYRDGHIVIIDTLPMSQYWDKGSVPSEDHPHGDNTLDAYAKRQGALPEDHNERHLGLEDAHIMLVAMKHHLDELKAESGGPWDAQGRFGIGGKQCRTRH</sequence>
<dbReference type="SUPFAM" id="SSF53098">
    <property type="entry name" value="Ribonuclease H-like"/>
    <property type="match status" value="1"/>
</dbReference>
<dbReference type="eggNOG" id="COG0847">
    <property type="taxonomic scope" value="Bacteria"/>
</dbReference>
<accession>A0A087BEM1</accession>
<feature type="region of interest" description="Disordered" evidence="1">
    <location>
        <begin position="224"/>
        <end position="244"/>
    </location>
</feature>
<organism evidence="2 3">
    <name type="scientific">Bifidobacterium magnum</name>
    <dbReference type="NCBI Taxonomy" id="1692"/>
    <lineage>
        <taxon>Bacteria</taxon>
        <taxon>Bacillati</taxon>
        <taxon>Actinomycetota</taxon>
        <taxon>Actinomycetes</taxon>
        <taxon>Bifidobacteriales</taxon>
        <taxon>Bifidobacteriaceae</taxon>
        <taxon>Bifidobacterium</taxon>
    </lineage>
</organism>
<dbReference type="GO" id="GO:0003676">
    <property type="term" value="F:nucleic acid binding"/>
    <property type="evidence" value="ECO:0007669"/>
    <property type="project" value="InterPro"/>
</dbReference>
<name>A0A087BEM1_9BIFI</name>
<dbReference type="InterPro" id="IPR012337">
    <property type="entry name" value="RNaseH-like_sf"/>
</dbReference>
<evidence type="ECO:0000313" key="2">
    <source>
        <dbReference type="EMBL" id="KFI69471.1"/>
    </source>
</evidence>
<reference evidence="2 3" key="1">
    <citation type="submission" date="2014-03" db="EMBL/GenBank/DDBJ databases">
        <title>Genomics of Bifidobacteria.</title>
        <authorList>
            <person name="Ventura M."/>
            <person name="Milani C."/>
            <person name="Lugli G.A."/>
        </authorList>
    </citation>
    <scope>NUCLEOTIDE SEQUENCE [LARGE SCALE GENOMIC DNA]</scope>
    <source>
        <strain evidence="2 3">LMG 11591</strain>
    </source>
</reference>
<dbReference type="InterPro" id="IPR036397">
    <property type="entry name" value="RNaseH_sf"/>
</dbReference>
<evidence type="ECO:0000256" key="1">
    <source>
        <dbReference type="SAM" id="MobiDB-lite"/>
    </source>
</evidence>
<dbReference type="STRING" id="1692.BMAGN_1178"/>
<dbReference type="AlphaFoldDB" id="A0A087BEM1"/>
<dbReference type="Proteomes" id="UP000029052">
    <property type="component" value="Unassembled WGS sequence"/>
</dbReference>
<evidence type="ECO:0000313" key="3">
    <source>
        <dbReference type="Proteomes" id="UP000029052"/>
    </source>
</evidence>
<protein>
    <submittedName>
        <fullName evidence="2">DNA polymerase III subunit epsilon</fullName>
    </submittedName>
</protein>
<dbReference type="Gene3D" id="3.30.420.10">
    <property type="entry name" value="Ribonuclease H-like superfamily/Ribonuclease H"/>
    <property type="match status" value="1"/>
</dbReference>